<evidence type="ECO:0000313" key="2">
    <source>
        <dbReference type="EMBL" id="KAL2056752.1"/>
    </source>
</evidence>
<organism evidence="2 3">
    <name type="scientific">Lepraria finkii</name>
    <dbReference type="NCBI Taxonomy" id="1340010"/>
    <lineage>
        <taxon>Eukaryota</taxon>
        <taxon>Fungi</taxon>
        <taxon>Dikarya</taxon>
        <taxon>Ascomycota</taxon>
        <taxon>Pezizomycotina</taxon>
        <taxon>Lecanoromycetes</taxon>
        <taxon>OSLEUM clade</taxon>
        <taxon>Lecanoromycetidae</taxon>
        <taxon>Lecanorales</taxon>
        <taxon>Lecanorineae</taxon>
        <taxon>Stereocaulaceae</taxon>
        <taxon>Lepraria</taxon>
    </lineage>
</organism>
<keyword evidence="3" id="KW-1185">Reference proteome</keyword>
<feature type="transmembrane region" description="Helical" evidence="1">
    <location>
        <begin position="48"/>
        <end position="66"/>
    </location>
</feature>
<accession>A0ABR4BFY5</accession>
<feature type="transmembrane region" description="Helical" evidence="1">
    <location>
        <begin position="86"/>
        <end position="103"/>
    </location>
</feature>
<sequence length="327" mass="36119">MSNSTNSSSDQTLQFICAFSVSGQYGKTVRFLIYPLIVLSTLYRTSPWLAGGCLTTIFTYCVVASIHSSAMATFHSSSVLDLDCLVAFHLCVIGLIVTPGAIQQATSLRVISRRVVISMFTILLWTGVVSFAATARYHPLPQNCQNTTGPVNVNDTWAIGSCTGRCSQYTLPMRSGQSAQNVVYEGFFYAHKDRVAIIMACLLTFWVLFGFYNAGDMTPREKIERDFSPVRRHNMSFFERRNYVKTQGYGGIIKVTAVSLLAWSFLAEIHLINLPQGENSDAVGQWGPLAASLLVGLGAWIKAKLDDTEKKTEDTELGHLGGNRWPR</sequence>
<evidence type="ECO:0000313" key="3">
    <source>
        <dbReference type="Proteomes" id="UP001590951"/>
    </source>
</evidence>
<proteinExistence type="predicted"/>
<keyword evidence="1" id="KW-0472">Membrane</keyword>
<gene>
    <name evidence="2" type="ORF">ABVK25_003147</name>
</gene>
<reference evidence="2 3" key="1">
    <citation type="submission" date="2024-09" db="EMBL/GenBank/DDBJ databases">
        <title>Rethinking Asexuality: The Enigmatic Case of Functional Sexual Genes in Lepraria (Stereocaulaceae).</title>
        <authorList>
            <person name="Doellman M."/>
            <person name="Sun Y."/>
            <person name="Barcenas-Pena A."/>
            <person name="Lumbsch H.T."/>
            <person name="Grewe F."/>
        </authorList>
    </citation>
    <scope>NUCLEOTIDE SEQUENCE [LARGE SCALE GENOMIC DNA]</scope>
    <source>
        <strain evidence="2 3">Grewe 0041</strain>
    </source>
</reference>
<feature type="transmembrane region" description="Helical" evidence="1">
    <location>
        <begin position="115"/>
        <end position="133"/>
    </location>
</feature>
<feature type="transmembrane region" description="Helical" evidence="1">
    <location>
        <begin position="195"/>
        <end position="215"/>
    </location>
</feature>
<feature type="transmembrane region" description="Helical" evidence="1">
    <location>
        <begin position="248"/>
        <end position="266"/>
    </location>
</feature>
<keyword evidence="1" id="KW-1133">Transmembrane helix</keyword>
<protein>
    <submittedName>
        <fullName evidence="2">Uncharacterized protein</fullName>
    </submittedName>
</protein>
<evidence type="ECO:0000256" key="1">
    <source>
        <dbReference type="SAM" id="Phobius"/>
    </source>
</evidence>
<feature type="transmembrane region" description="Helical" evidence="1">
    <location>
        <begin position="286"/>
        <end position="303"/>
    </location>
</feature>
<comment type="caution">
    <text evidence="2">The sequence shown here is derived from an EMBL/GenBank/DDBJ whole genome shotgun (WGS) entry which is preliminary data.</text>
</comment>
<dbReference type="EMBL" id="JBHFEH010000007">
    <property type="protein sequence ID" value="KAL2056752.1"/>
    <property type="molecule type" value="Genomic_DNA"/>
</dbReference>
<dbReference type="Proteomes" id="UP001590951">
    <property type="component" value="Unassembled WGS sequence"/>
</dbReference>
<keyword evidence="1" id="KW-0812">Transmembrane</keyword>
<name>A0ABR4BFY5_9LECA</name>